<sequence length="170" mass="19238">MAVMGSAGADRARSLLNGVPDRFNDFCHMDQITFVQLADWMVEHAESNTPDISIEESLFVFLDIVAQGNSFRTAAYNWDHDIELTQNIFLNIMSALQTLREKEDISPSCPSFKETRSRWRVLKAFRLGKSRIDGKLKVGDEGGDGLEVSQESLTQALTALNNFIHEHREF</sequence>
<dbReference type="InterPro" id="IPR058353">
    <property type="entry name" value="DUF8040"/>
</dbReference>
<protein>
    <recommendedName>
        <fullName evidence="1">DUF8040 domain-containing protein</fullName>
    </recommendedName>
</protein>
<reference evidence="2" key="1">
    <citation type="journal article" date="2020" name="Stud. Mycol.">
        <title>101 Dothideomycetes genomes: a test case for predicting lifestyles and emergence of pathogens.</title>
        <authorList>
            <person name="Haridas S."/>
            <person name="Albert R."/>
            <person name="Binder M."/>
            <person name="Bloem J."/>
            <person name="Labutti K."/>
            <person name="Salamov A."/>
            <person name="Andreopoulos B."/>
            <person name="Baker S."/>
            <person name="Barry K."/>
            <person name="Bills G."/>
            <person name="Bluhm B."/>
            <person name="Cannon C."/>
            <person name="Castanera R."/>
            <person name="Culley D."/>
            <person name="Daum C."/>
            <person name="Ezra D."/>
            <person name="Gonzalez J."/>
            <person name="Henrissat B."/>
            <person name="Kuo A."/>
            <person name="Liang C."/>
            <person name="Lipzen A."/>
            <person name="Lutzoni F."/>
            <person name="Magnuson J."/>
            <person name="Mondo S."/>
            <person name="Nolan M."/>
            <person name="Ohm R."/>
            <person name="Pangilinan J."/>
            <person name="Park H.-J."/>
            <person name="Ramirez L."/>
            <person name="Alfaro M."/>
            <person name="Sun H."/>
            <person name="Tritt A."/>
            <person name="Yoshinaga Y."/>
            <person name="Zwiers L.-H."/>
            <person name="Turgeon B."/>
            <person name="Goodwin S."/>
            <person name="Spatafora J."/>
            <person name="Crous P."/>
            <person name="Grigoriev I."/>
        </authorList>
    </citation>
    <scope>NUCLEOTIDE SEQUENCE</scope>
    <source>
        <strain evidence="2">CBS 122368</strain>
    </source>
</reference>
<dbReference type="RefSeq" id="XP_033689906.1">
    <property type="nucleotide sequence ID" value="XM_033832714.1"/>
</dbReference>
<accession>A0A6A6IYA7</accession>
<evidence type="ECO:0000313" key="3">
    <source>
        <dbReference type="Proteomes" id="UP000800094"/>
    </source>
</evidence>
<organism evidence="2 3">
    <name type="scientific">Trematosphaeria pertusa</name>
    <dbReference type="NCBI Taxonomy" id="390896"/>
    <lineage>
        <taxon>Eukaryota</taxon>
        <taxon>Fungi</taxon>
        <taxon>Dikarya</taxon>
        <taxon>Ascomycota</taxon>
        <taxon>Pezizomycotina</taxon>
        <taxon>Dothideomycetes</taxon>
        <taxon>Pleosporomycetidae</taxon>
        <taxon>Pleosporales</taxon>
        <taxon>Massarineae</taxon>
        <taxon>Trematosphaeriaceae</taxon>
        <taxon>Trematosphaeria</taxon>
    </lineage>
</organism>
<gene>
    <name evidence="2" type="ORF">BU26DRAFT_559550</name>
</gene>
<proteinExistence type="predicted"/>
<dbReference type="EMBL" id="ML987190">
    <property type="protein sequence ID" value="KAF2254902.1"/>
    <property type="molecule type" value="Genomic_DNA"/>
</dbReference>
<dbReference type="OrthoDB" id="3853825at2759"/>
<feature type="domain" description="DUF8040" evidence="1">
    <location>
        <begin position="8"/>
        <end position="96"/>
    </location>
</feature>
<evidence type="ECO:0000259" key="1">
    <source>
        <dbReference type="Pfam" id="PF26138"/>
    </source>
</evidence>
<dbReference type="AlphaFoldDB" id="A0A6A6IYA7"/>
<evidence type="ECO:0000313" key="2">
    <source>
        <dbReference type="EMBL" id="KAF2254902.1"/>
    </source>
</evidence>
<dbReference type="GeneID" id="54586044"/>
<dbReference type="Pfam" id="PF26138">
    <property type="entry name" value="DUF8040"/>
    <property type="match status" value="1"/>
</dbReference>
<keyword evidence="3" id="KW-1185">Reference proteome</keyword>
<name>A0A6A6IYA7_9PLEO</name>
<dbReference type="Proteomes" id="UP000800094">
    <property type="component" value="Unassembled WGS sequence"/>
</dbReference>